<dbReference type="Pfam" id="PF00078">
    <property type="entry name" value="RVT_1"/>
    <property type="match status" value="1"/>
</dbReference>
<sequence length="156" mass="18039">MDKGSATEALWERIAWMEEVLGEWPSEDGSVTSWVEHTMKEIQLQRSLPKTHDQFFEEKVASLKVKDMVDSGVAHNFVATKKAAKLGLKLEDDTSHIKTVNSKAQKIHGVSKNVPMQVVYLDDIVVYSQTLTEHEKHLRMVFQRLREHMFYVKLEK</sequence>
<accession>A0A438BXA1</accession>
<dbReference type="PANTHER" id="PTHR24559:SF436">
    <property type="entry name" value="RNA-DIRECTED DNA POLYMERASE HOMOLOG"/>
    <property type="match status" value="1"/>
</dbReference>
<evidence type="ECO:0000313" key="2">
    <source>
        <dbReference type="EMBL" id="RVW15603.1"/>
    </source>
</evidence>
<dbReference type="AlphaFoldDB" id="A0A438BXA1"/>
<dbReference type="PANTHER" id="PTHR24559">
    <property type="entry name" value="TRANSPOSON TY3-I GAG-POL POLYPROTEIN"/>
    <property type="match status" value="1"/>
</dbReference>
<reference evidence="2 3" key="1">
    <citation type="journal article" date="2018" name="PLoS Genet.">
        <title>Population sequencing reveals clonal diversity and ancestral inbreeding in the grapevine cultivar Chardonnay.</title>
        <authorList>
            <person name="Roach M.J."/>
            <person name="Johnson D.L."/>
            <person name="Bohlmann J."/>
            <person name="van Vuuren H.J."/>
            <person name="Jones S.J."/>
            <person name="Pretorius I.S."/>
            <person name="Schmidt S.A."/>
            <person name="Borneman A.R."/>
        </authorList>
    </citation>
    <scope>NUCLEOTIDE SEQUENCE [LARGE SCALE GENOMIC DNA]</scope>
    <source>
        <strain evidence="3">cv. Chardonnay</strain>
        <tissue evidence="2">Leaf</tissue>
    </source>
</reference>
<evidence type="ECO:0000313" key="3">
    <source>
        <dbReference type="Proteomes" id="UP000288805"/>
    </source>
</evidence>
<evidence type="ECO:0000259" key="1">
    <source>
        <dbReference type="Pfam" id="PF00078"/>
    </source>
</evidence>
<gene>
    <name evidence="2" type="ORF">CK203_077677</name>
</gene>
<proteinExistence type="predicted"/>
<dbReference type="InterPro" id="IPR043128">
    <property type="entry name" value="Rev_trsase/Diguanyl_cyclase"/>
</dbReference>
<protein>
    <recommendedName>
        <fullName evidence="1">Reverse transcriptase domain-containing protein</fullName>
    </recommendedName>
</protein>
<dbReference type="Proteomes" id="UP000288805">
    <property type="component" value="Unassembled WGS sequence"/>
</dbReference>
<name>A0A438BXA1_VITVI</name>
<comment type="caution">
    <text evidence="2">The sequence shown here is derived from an EMBL/GenBank/DDBJ whole genome shotgun (WGS) entry which is preliminary data.</text>
</comment>
<feature type="domain" description="Reverse transcriptase" evidence="1">
    <location>
        <begin position="118"/>
        <end position="156"/>
    </location>
</feature>
<dbReference type="InterPro" id="IPR000477">
    <property type="entry name" value="RT_dom"/>
</dbReference>
<organism evidence="2 3">
    <name type="scientific">Vitis vinifera</name>
    <name type="common">Grape</name>
    <dbReference type="NCBI Taxonomy" id="29760"/>
    <lineage>
        <taxon>Eukaryota</taxon>
        <taxon>Viridiplantae</taxon>
        <taxon>Streptophyta</taxon>
        <taxon>Embryophyta</taxon>
        <taxon>Tracheophyta</taxon>
        <taxon>Spermatophyta</taxon>
        <taxon>Magnoliopsida</taxon>
        <taxon>eudicotyledons</taxon>
        <taxon>Gunneridae</taxon>
        <taxon>Pentapetalae</taxon>
        <taxon>rosids</taxon>
        <taxon>Vitales</taxon>
        <taxon>Vitaceae</taxon>
        <taxon>Viteae</taxon>
        <taxon>Vitis</taxon>
    </lineage>
</organism>
<dbReference type="InterPro" id="IPR053134">
    <property type="entry name" value="RNA-dir_DNA_polymerase"/>
</dbReference>
<dbReference type="InterPro" id="IPR043502">
    <property type="entry name" value="DNA/RNA_pol_sf"/>
</dbReference>
<dbReference type="Gene3D" id="3.30.70.270">
    <property type="match status" value="1"/>
</dbReference>
<dbReference type="EMBL" id="QGNW01002598">
    <property type="protein sequence ID" value="RVW15603.1"/>
    <property type="molecule type" value="Genomic_DNA"/>
</dbReference>
<dbReference type="SUPFAM" id="SSF56672">
    <property type="entry name" value="DNA/RNA polymerases"/>
    <property type="match status" value="1"/>
</dbReference>